<keyword evidence="12" id="KW-1185">Reference proteome</keyword>
<organism evidence="11 12">
    <name type="scientific">Hohenbuehelia grisea</name>
    <dbReference type="NCBI Taxonomy" id="104357"/>
    <lineage>
        <taxon>Eukaryota</taxon>
        <taxon>Fungi</taxon>
        <taxon>Dikarya</taxon>
        <taxon>Basidiomycota</taxon>
        <taxon>Agaricomycotina</taxon>
        <taxon>Agaricomycetes</taxon>
        <taxon>Agaricomycetidae</taxon>
        <taxon>Agaricales</taxon>
        <taxon>Pleurotineae</taxon>
        <taxon>Pleurotaceae</taxon>
        <taxon>Hohenbuehelia</taxon>
    </lineage>
</organism>
<gene>
    <name evidence="11" type="ORF">HGRIS_003509</name>
</gene>
<evidence type="ECO:0008006" key="13">
    <source>
        <dbReference type="Google" id="ProtNLM"/>
    </source>
</evidence>
<dbReference type="InterPro" id="IPR036396">
    <property type="entry name" value="Cyt_P450_sf"/>
</dbReference>
<dbReference type="Gene3D" id="1.10.630.10">
    <property type="entry name" value="Cytochrome P450"/>
    <property type="match status" value="1"/>
</dbReference>
<dbReference type="InterPro" id="IPR001128">
    <property type="entry name" value="Cyt_P450"/>
</dbReference>
<keyword evidence="10" id="KW-0472">Membrane</keyword>
<dbReference type="EMBL" id="JASNQZ010000007">
    <property type="protein sequence ID" value="KAL0954544.1"/>
    <property type="molecule type" value="Genomic_DNA"/>
</dbReference>
<evidence type="ECO:0000256" key="4">
    <source>
        <dbReference type="ARBA" id="ARBA00022617"/>
    </source>
</evidence>
<evidence type="ECO:0000256" key="7">
    <source>
        <dbReference type="ARBA" id="ARBA00023004"/>
    </source>
</evidence>
<comment type="cofactor">
    <cofactor evidence="1">
        <name>heme</name>
        <dbReference type="ChEBI" id="CHEBI:30413"/>
    </cofactor>
</comment>
<reference evidence="12" key="1">
    <citation type="submission" date="2024-06" db="EMBL/GenBank/DDBJ databases">
        <title>Multi-omics analyses provide insights into the biosynthesis of the anticancer antibiotic pleurotin in Hohenbuehelia grisea.</title>
        <authorList>
            <person name="Weaver J.A."/>
            <person name="Alberti F."/>
        </authorList>
    </citation>
    <scope>NUCLEOTIDE SEQUENCE [LARGE SCALE GENOMIC DNA]</scope>
    <source>
        <strain evidence="12">T-177</strain>
    </source>
</reference>
<name>A0ABR3JFP3_9AGAR</name>
<keyword evidence="6 9" id="KW-0560">Oxidoreductase</keyword>
<comment type="caution">
    <text evidence="11">The sequence shown here is derived from an EMBL/GenBank/DDBJ whole genome shotgun (WGS) entry which is preliminary data.</text>
</comment>
<feature type="transmembrane region" description="Helical" evidence="10">
    <location>
        <begin position="99"/>
        <end position="117"/>
    </location>
</feature>
<keyword evidence="7 9" id="KW-0408">Iron</keyword>
<dbReference type="InterPro" id="IPR050364">
    <property type="entry name" value="Cytochrome_P450_fung"/>
</dbReference>
<evidence type="ECO:0000256" key="5">
    <source>
        <dbReference type="ARBA" id="ARBA00022723"/>
    </source>
</evidence>
<keyword evidence="5 9" id="KW-0479">Metal-binding</keyword>
<dbReference type="Proteomes" id="UP001556367">
    <property type="component" value="Unassembled WGS sequence"/>
</dbReference>
<comment type="pathway">
    <text evidence="2">Secondary metabolite biosynthesis.</text>
</comment>
<evidence type="ECO:0000256" key="2">
    <source>
        <dbReference type="ARBA" id="ARBA00005179"/>
    </source>
</evidence>
<keyword evidence="4 9" id="KW-0349">Heme</keyword>
<protein>
    <recommendedName>
        <fullName evidence="13">Cytochrome P450</fullName>
    </recommendedName>
</protein>
<keyword evidence="10" id="KW-0812">Transmembrane</keyword>
<dbReference type="Pfam" id="PF00067">
    <property type="entry name" value="p450"/>
    <property type="match status" value="1"/>
</dbReference>
<dbReference type="PANTHER" id="PTHR46300">
    <property type="entry name" value="P450, PUTATIVE (EUROFUNG)-RELATED-RELATED"/>
    <property type="match status" value="1"/>
</dbReference>
<evidence type="ECO:0000313" key="11">
    <source>
        <dbReference type="EMBL" id="KAL0954544.1"/>
    </source>
</evidence>
<evidence type="ECO:0000313" key="12">
    <source>
        <dbReference type="Proteomes" id="UP001556367"/>
    </source>
</evidence>
<evidence type="ECO:0000256" key="1">
    <source>
        <dbReference type="ARBA" id="ARBA00001971"/>
    </source>
</evidence>
<keyword evidence="10" id="KW-1133">Transmembrane helix</keyword>
<comment type="similarity">
    <text evidence="3 9">Belongs to the cytochrome P450 family.</text>
</comment>
<sequence length="496" mass="56013">MLPTIVLLLGLAGAFVCWRVFRSTRPPLPPGPPADPLIGHLRVVPTENQAAIFHDWSQRYGEIIAIEALGRTMVILDSVAVATDLLEKRSAVYSDRPVFTIYNMIGFTPALVLLPYGKQMQKHRKILHANLTPTACLAWRDFQTENARRLSALLVQQCEEYERLFNWFTTALTMKVAYGLDITPENDKYLEIADDSTFMLNNSGPPGGTPVDLFPFLQHFPSWFPGVYYANFARKWRHKVRRFYEVPFEKVQKDLAEGKAQPSMLATELDQLFQTDSATPENIDDIKGAAAQIFIAGSETTSSALLVFLLNMVLHPEVQKRAREELDRVLGRERLPEFSDYDSLPYIECVAQEVLRWYPVAPLGVPHQSTEDDIYKGMFIPKGALVMPNLRGMSQDEAVYANPKEFNPSRFLSKPTGNQEPFFSSAFGFGRRICIGRHLAYNSLWIVVATILATCEISPAVDKDGKDIKIDIAYTTGITSRPKPFACNIRRRPDIF</sequence>
<evidence type="ECO:0000256" key="9">
    <source>
        <dbReference type="RuleBase" id="RU000461"/>
    </source>
</evidence>
<dbReference type="PRINTS" id="PR00463">
    <property type="entry name" value="EP450I"/>
</dbReference>
<dbReference type="CDD" id="cd11065">
    <property type="entry name" value="CYP64-like"/>
    <property type="match status" value="1"/>
</dbReference>
<keyword evidence="8 9" id="KW-0503">Monooxygenase</keyword>
<dbReference type="InterPro" id="IPR017972">
    <property type="entry name" value="Cyt_P450_CS"/>
</dbReference>
<evidence type="ECO:0000256" key="10">
    <source>
        <dbReference type="SAM" id="Phobius"/>
    </source>
</evidence>
<evidence type="ECO:0000256" key="3">
    <source>
        <dbReference type="ARBA" id="ARBA00010617"/>
    </source>
</evidence>
<dbReference type="PROSITE" id="PS00086">
    <property type="entry name" value="CYTOCHROME_P450"/>
    <property type="match status" value="1"/>
</dbReference>
<evidence type="ECO:0000256" key="8">
    <source>
        <dbReference type="ARBA" id="ARBA00023033"/>
    </source>
</evidence>
<dbReference type="InterPro" id="IPR002401">
    <property type="entry name" value="Cyt_P450_E_grp-I"/>
</dbReference>
<evidence type="ECO:0000256" key="6">
    <source>
        <dbReference type="ARBA" id="ARBA00023002"/>
    </source>
</evidence>
<dbReference type="PRINTS" id="PR00385">
    <property type="entry name" value="P450"/>
</dbReference>
<dbReference type="PANTHER" id="PTHR46300:SF5">
    <property type="entry name" value="CYTOCHROME P450"/>
    <property type="match status" value="1"/>
</dbReference>
<dbReference type="SUPFAM" id="SSF48264">
    <property type="entry name" value="Cytochrome P450"/>
    <property type="match status" value="1"/>
</dbReference>
<accession>A0ABR3JFP3</accession>
<proteinExistence type="inferred from homology"/>